<feature type="transmembrane region" description="Helical" evidence="1">
    <location>
        <begin position="30"/>
        <end position="48"/>
    </location>
</feature>
<proteinExistence type="predicted"/>
<feature type="transmembrane region" description="Helical" evidence="1">
    <location>
        <begin position="6"/>
        <end position="23"/>
    </location>
</feature>
<dbReference type="EMBL" id="JRVC01000001">
    <property type="protein sequence ID" value="KHS49419.1"/>
    <property type="molecule type" value="Genomic_DNA"/>
</dbReference>
<keyword evidence="4" id="KW-1185">Reference proteome</keyword>
<gene>
    <name evidence="2" type="ORF">NJ75_00122</name>
    <name evidence="3" type="ORF">NJ75_00344</name>
</gene>
<dbReference type="Proteomes" id="UP000031338">
    <property type="component" value="Unassembled WGS sequence"/>
</dbReference>
<name>A0A0B8ZT90_9SPHN</name>
<evidence type="ECO:0000313" key="3">
    <source>
        <dbReference type="EMBL" id="KHS49641.1"/>
    </source>
</evidence>
<dbReference type="AlphaFoldDB" id="A0A0B8ZT90"/>
<evidence type="ECO:0000256" key="1">
    <source>
        <dbReference type="SAM" id="Phobius"/>
    </source>
</evidence>
<evidence type="ECO:0008006" key="5">
    <source>
        <dbReference type="Google" id="ProtNLM"/>
    </source>
</evidence>
<organism evidence="3 4">
    <name type="scientific">Novosphingobium subterraneum</name>
    <dbReference type="NCBI Taxonomy" id="48936"/>
    <lineage>
        <taxon>Bacteria</taxon>
        <taxon>Pseudomonadati</taxon>
        <taxon>Pseudomonadota</taxon>
        <taxon>Alphaproteobacteria</taxon>
        <taxon>Sphingomonadales</taxon>
        <taxon>Sphingomonadaceae</taxon>
        <taxon>Novosphingobium</taxon>
    </lineage>
</organism>
<evidence type="ECO:0000313" key="4">
    <source>
        <dbReference type="Proteomes" id="UP000031338"/>
    </source>
</evidence>
<evidence type="ECO:0000313" key="2">
    <source>
        <dbReference type="EMBL" id="KHS49419.1"/>
    </source>
</evidence>
<accession>A0A0B8ZT90</accession>
<dbReference type="EMBL" id="JRVC01000001">
    <property type="protein sequence ID" value="KHS49641.1"/>
    <property type="molecule type" value="Genomic_DNA"/>
</dbReference>
<dbReference type="STRING" id="48936.NJ75_00122"/>
<dbReference type="Pfam" id="PF11666">
    <property type="entry name" value="DUF2933"/>
    <property type="match status" value="1"/>
</dbReference>
<keyword evidence="1" id="KW-1133">Transmembrane helix</keyword>
<keyword evidence="1" id="KW-0472">Membrane</keyword>
<dbReference type="PATRIC" id="fig|48936.3.peg.126"/>
<reference evidence="3 4" key="1">
    <citation type="submission" date="2014-10" db="EMBL/GenBank/DDBJ databases">
        <title>Draft genome sequence of Novosphingobium subterraneum DSM 12447.</title>
        <authorList>
            <person name="Gan H.M."/>
            <person name="Gan H.Y."/>
            <person name="Savka M.A."/>
        </authorList>
    </citation>
    <scope>NUCLEOTIDE SEQUENCE [LARGE SCALE GENOMIC DNA]</scope>
    <source>
        <strain evidence="3 4">DSM 12447</strain>
    </source>
</reference>
<sequence>MRFTRPAILAAASFAAIALFYLLREHWAHALGLLPYAILLLCPLMHFFHGSHGHNHPGGKP</sequence>
<comment type="caution">
    <text evidence="3">The sequence shown here is derived from an EMBL/GenBank/DDBJ whole genome shotgun (WGS) entry which is preliminary data.</text>
</comment>
<dbReference type="InterPro" id="IPR021682">
    <property type="entry name" value="DUF2933"/>
</dbReference>
<keyword evidence="1" id="KW-0812">Transmembrane</keyword>
<protein>
    <recommendedName>
        <fullName evidence="5">DUF2933 domain-containing protein</fullName>
    </recommendedName>
</protein>
<dbReference type="RefSeq" id="WP_039330774.1">
    <property type="nucleotide sequence ID" value="NZ_JRVC01000001.1"/>
</dbReference>